<feature type="region of interest" description="Disordered" evidence="1">
    <location>
        <begin position="401"/>
        <end position="421"/>
    </location>
</feature>
<keyword evidence="4" id="KW-1185">Reference proteome</keyword>
<dbReference type="Gene3D" id="1.10.287.1260">
    <property type="match status" value="1"/>
</dbReference>
<sequence length="421" mass="45093">MNNIGDSFQRGLNTFVDFLPRLLMGIVLIIVAWLVATLVMKAITKGLKAAGGASRLQKWGAANTEEQGHTMINALGKVGYFLVWVLFLPGIFYTFGLEAIGQPIQNMLDTALSFLPNILSAIVVLVLGFFAAKFVKNLVYNLAVAANLDRFLDKFAGTETDAQEVEKSKGTLASVLANIVYFLILVPIILVALDVLNIDTIAQPVSDVLNTILQAIPNILVAVVLLAIGMVLAKFAGDIITDLLRGTGFNKYSSYLKQSGNVNIDLAKITGQIVSFLIGIFFLVEALNVLNLAMLNTIVAAIILYLPNVLFAAIIIGLAFIGGQVLASGIKSATGSSFAGMTVKYILITFAVFMALDQLNFATTIVNFAFLFIIGGLAVAFALAFGLGGRDFARKQLERADQKIEKESAKPSGSTNDSPEL</sequence>
<feature type="transmembrane region" description="Helical" evidence="2">
    <location>
        <begin position="273"/>
        <end position="292"/>
    </location>
</feature>
<dbReference type="NCBIfam" id="NF033912">
    <property type="entry name" value="msc"/>
    <property type="match status" value="1"/>
</dbReference>
<feature type="transmembrane region" description="Helical" evidence="2">
    <location>
        <begin position="333"/>
        <end position="356"/>
    </location>
</feature>
<dbReference type="InterPro" id="IPR008910">
    <property type="entry name" value="MSC_TM_helix"/>
</dbReference>
<dbReference type="InterPro" id="IPR045275">
    <property type="entry name" value="MscS_archaea/bacteria_type"/>
</dbReference>
<proteinExistence type="predicted"/>
<dbReference type="AlphaFoldDB" id="A0A2T0W7S0"/>
<evidence type="ECO:0000256" key="2">
    <source>
        <dbReference type="SAM" id="Phobius"/>
    </source>
</evidence>
<gene>
    <name evidence="3" type="ORF">CLV38_10987</name>
</gene>
<organism evidence="3 4">
    <name type="scientific">Alkalibacterium olivapovliticus</name>
    <dbReference type="NCBI Taxonomy" id="99907"/>
    <lineage>
        <taxon>Bacteria</taxon>
        <taxon>Bacillati</taxon>
        <taxon>Bacillota</taxon>
        <taxon>Bacilli</taxon>
        <taxon>Lactobacillales</taxon>
        <taxon>Carnobacteriaceae</taxon>
        <taxon>Alkalibacterium</taxon>
    </lineage>
</organism>
<feature type="transmembrane region" description="Helical" evidence="2">
    <location>
        <begin position="368"/>
        <end position="389"/>
    </location>
</feature>
<name>A0A2T0W7S0_9LACT</name>
<feature type="transmembrane region" description="Helical" evidence="2">
    <location>
        <begin position="78"/>
        <end position="100"/>
    </location>
</feature>
<protein>
    <submittedName>
        <fullName evidence="3">Putative transporter (Transmembrane protein)</fullName>
    </submittedName>
</protein>
<feature type="transmembrane region" description="Helical" evidence="2">
    <location>
        <begin position="112"/>
        <end position="132"/>
    </location>
</feature>
<feature type="transmembrane region" description="Helical" evidence="2">
    <location>
        <begin position="18"/>
        <end position="39"/>
    </location>
</feature>
<keyword evidence="2" id="KW-0472">Membrane</keyword>
<feature type="transmembrane region" description="Helical" evidence="2">
    <location>
        <begin position="298"/>
        <end position="321"/>
    </location>
</feature>
<keyword evidence="2" id="KW-1133">Transmembrane helix</keyword>
<feature type="compositionally biased region" description="Polar residues" evidence="1">
    <location>
        <begin position="411"/>
        <end position="421"/>
    </location>
</feature>
<evidence type="ECO:0000313" key="3">
    <source>
        <dbReference type="EMBL" id="PRY82757.1"/>
    </source>
</evidence>
<dbReference type="GO" id="GO:0008381">
    <property type="term" value="F:mechanosensitive monoatomic ion channel activity"/>
    <property type="evidence" value="ECO:0007669"/>
    <property type="project" value="InterPro"/>
</dbReference>
<dbReference type="RefSeq" id="WP_106192881.1">
    <property type="nucleotide sequence ID" value="NZ_PVTO01000009.1"/>
</dbReference>
<accession>A0A2T0W7S0</accession>
<dbReference type="PANTHER" id="PTHR30221:SF1">
    <property type="entry name" value="SMALL-CONDUCTANCE MECHANOSENSITIVE CHANNEL"/>
    <property type="match status" value="1"/>
</dbReference>
<feature type="transmembrane region" description="Helical" evidence="2">
    <location>
        <begin position="216"/>
        <end position="236"/>
    </location>
</feature>
<keyword evidence="2 3" id="KW-0812">Transmembrane</keyword>
<dbReference type="PANTHER" id="PTHR30221">
    <property type="entry name" value="SMALL-CONDUCTANCE MECHANOSENSITIVE CHANNEL"/>
    <property type="match status" value="1"/>
</dbReference>
<reference evidence="3 4" key="1">
    <citation type="submission" date="2018-03" db="EMBL/GenBank/DDBJ databases">
        <title>Genomic Encyclopedia of Archaeal and Bacterial Type Strains, Phase II (KMG-II): from individual species to whole genera.</title>
        <authorList>
            <person name="Goeker M."/>
        </authorList>
    </citation>
    <scope>NUCLEOTIDE SEQUENCE [LARGE SCALE GENOMIC DNA]</scope>
    <source>
        <strain evidence="3 4">DSM 13175</strain>
    </source>
</reference>
<dbReference type="Pfam" id="PF05552">
    <property type="entry name" value="MS_channel_1st_1"/>
    <property type="match status" value="3"/>
</dbReference>
<evidence type="ECO:0000256" key="1">
    <source>
        <dbReference type="SAM" id="MobiDB-lite"/>
    </source>
</evidence>
<comment type="caution">
    <text evidence="3">The sequence shown here is derived from an EMBL/GenBank/DDBJ whole genome shotgun (WGS) entry which is preliminary data.</text>
</comment>
<evidence type="ECO:0000313" key="4">
    <source>
        <dbReference type="Proteomes" id="UP000238205"/>
    </source>
</evidence>
<dbReference type="EMBL" id="PVTO01000009">
    <property type="protein sequence ID" value="PRY82757.1"/>
    <property type="molecule type" value="Genomic_DNA"/>
</dbReference>
<dbReference type="Proteomes" id="UP000238205">
    <property type="component" value="Unassembled WGS sequence"/>
</dbReference>
<dbReference type="OrthoDB" id="1411407at2"/>
<feature type="transmembrane region" description="Helical" evidence="2">
    <location>
        <begin position="175"/>
        <end position="196"/>
    </location>
</feature>